<gene>
    <name evidence="2" type="ORF">C9J12_24315</name>
</gene>
<dbReference type="PANTHER" id="PTHR34821">
    <property type="entry name" value="INNER MEMBRANE PROTEIN YDCZ"/>
    <property type="match status" value="1"/>
</dbReference>
<dbReference type="EMBL" id="PYMJ01000036">
    <property type="protein sequence ID" value="PSU45091.1"/>
    <property type="molecule type" value="Genomic_DNA"/>
</dbReference>
<dbReference type="Pfam" id="PF04657">
    <property type="entry name" value="DMT_YdcZ"/>
    <property type="match status" value="1"/>
</dbReference>
<name>A0A2T3J8H1_9GAMM</name>
<feature type="transmembrane region" description="Helical" evidence="1">
    <location>
        <begin position="36"/>
        <end position="59"/>
    </location>
</feature>
<evidence type="ECO:0008006" key="4">
    <source>
        <dbReference type="Google" id="ProtNLM"/>
    </source>
</evidence>
<feature type="transmembrane region" description="Helical" evidence="1">
    <location>
        <begin position="80"/>
        <end position="99"/>
    </location>
</feature>
<evidence type="ECO:0000313" key="2">
    <source>
        <dbReference type="EMBL" id="PSU45091.1"/>
    </source>
</evidence>
<dbReference type="OrthoDB" id="4212731at2"/>
<proteinExistence type="predicted"/>
<keyword evidence="1" id="KW-0472">Membrane</keyword>
<accession>A0A2T3J8H1</accession>
<dbReference type="RefSeq" id="WP_107245071.1">
    <property type="nucleotide sequence ID" value="NZ_PYMJ01000036.1"/>
</dbReference>
<evidence type="ECO:0000256" key="1">
    <source>
        <dbReference type="SAM" id="Phobius"/>
    </source>
</evidence>
<dbReference type="GO" id="GO:0005886">
    <property type="term" value="C:plasma membrane"/>
    <property type="evidence" value="ECO:0007669"/>
    <property type="project" value="TreeGrafter"/>
</dbReference>
<dbReference type="PANTHER" id="PTHR34821:SF2">
    <property type="entry name" value="INNER MEMBRANE PROTEIN YDCZ"/>
    <property type="match status" value="1"/>
</dbReference>
<keyword evidence="1" id="KW-1133">Transmembrane helix</keyword>
<keyword evidence="1" id="KW-0812">Transmembrane</keyword>
<feature type="transmembrane region" description="Helical" evidence="1">
    <location>
        <begin position="130"/>
        <end position="148"/>
    </location>
</feature>
<comment type="caution">
    <text evidence="2">The sequence shown here is derived from an EMBL/GenBank/DDBJ whole genome shotgun (WGS) entry which is preliminary data.</text>
</comment>
<sequence>MIWMILLALCNGLLIGFCRALNGRLSQDKGPFTASFYNHAIGALLLTFIVIIFSVASIIPLTLSNAWLEVSSSGWQEAPFLTYLGGIIGALYVAINSHVLTRIGALKTALFVISGQMITGVIFDISEQSVTASIAQVLGVGLIIIGIYRSQHRS</sequence>
<dbReference type="InterPro" id="IPR006750">
    <property type="entry name" value="YdcZ"/>
</dbReference>
<dbReference type="Proteomes" id="UP000240987">
    <property type="component" value="Unassembled WGS sequence"/>
</dbReference>
<dbReference type="AlphaFoldDB" id="A0A2T3J8H1"/>
<reference evidence="2 3" key="1">
    <citation type="submission" date="2018-01" db="EMBL/GenBank/DDBJ databases">
        <title>Whole genome sequencing of Histamine producing bacteria.</title>
        <authorList>
            <person name="Butler K."/>
        </authorList>
    </citation>
    <scope>NUCLEOTIDE SEQUENCE [LARGE SCALE GENOMIC DNA]</scope>
    <source>
        <strain evidence="2 3">JCM 12947</strain>
    </source>
</reference>
<feature type="transmembrane region" description="Helical" evidence="1">
    <location>
        <begin position="105"/>
        <end position="123"/>
    </location>
</feature>
<organism evidence="2 3">
    <name type="scientific">Photobacterium frigidiphilum</name>
    <dbReference type="NCBI Taxonomy" id="264736"/>
    <lineage>
        <taxon>Bacteria</taxon>
        <taxon>Pseudomonadati</taxon>
        <taxon>Pseudomonadota</taxon>
        <taxon>Gammaproteobacteria</taxon>
        <taxon>Vibrionales</taxon>
        <taxon>Vibrionaceae</taxon>
        <taxon>Photobacterium</taxon>
    </lineage>
</organism>
<protein>
    <recommendedName>
        <fullName evidence="4">EamA-like transporter family protein</fullName>
    </recommendedName>
</protein>
<keyword evidence="3" id="KW-1185">Reference proteome</keyword>
<evidence type="ECO:0000313" key="3">
    <source>
        <dbReference type="Proteomes" id="UP000240987"/>
    </source>
</evidence>